<dbReference type="AlphaFoldDB" id="A0A1H6AVH7"/>
<protein>
    <submittedName>
        <fullName evidence="1">Uncharacterized protein</fullName>
    </submittedName>
</protein>
<proteinExistence type="predicted"/>
<keyword evidence="2" id="KW-1185">Reference proteome</keyword>
<reference evidence="2" key="1">
    <citation type="submission" date="2016-10" db="EMBL/GenBank/DDBJ databases">
        <authorList>
            <person name="Varghese N."/>
            <person name="Submissions S."/>
        </authorList>
    </citation>
    <scope>NUCLEOTIDE SEQUENCE [LARGE SCALE GENOMIC DNA]</scope>
    <source>
        <strain evidence="2">CGMCC 1.9230</strain>
    </source>
</reference>
<sequence length="78" mass="9412">MRTYFIGTVCFERTTFLSYMITNHHYYKNIKAIYIKIHMSITPFEPRTMNNNYKEYRASVIENRTSLTTTAPYKTTPW</sequence>
<name>A0A1H6AVH7_9FLAO</name>
<organism evidence="1 2">
    <name type="scientific">Flavobacterium urumqiense</name>
    <dbReference type="NCBI Taxonomy" id="935224"/>
    <lineage>
        <taxon>Bacteria</taxon>
        <taxon>Pseudomonadati</taxon>
        <taxon>Bacteroidota</taxon>
        <taxon>Flavobacteriia</taxon>
        <taxon>Flavobacteriales</taxon>
        <taxon>Flavobacteriaceae</taxon>
        <taxon>Flavobacterium</taxon>
    </lineage>
</organism>
<dbReference type="EMBL" id="FNVP01000025">
    <property type="protein sequence ID" value="SEG52591.1"/>
    <property type="molecule type" value="Genomic_DNA"/>
</dbReference>
<gene>
    <name evidence="1" type="ORF">SAMN04488130_1252</name>
</gene>
<accession>A0A1H6AVH7</accession>
<evidence type="ECO:0000313" key="1">
    <source>
        <dbReference type="EMBL" id="SEG52591.1"/>
    </source>
</evidence>
<evidence type="ECO:0000313" key="2">
    <source>
        <dbReference type="Proteomes" id="UP000236737"/>
    </source>
</evidence>
<dbReference type="Proteomes" id="UP000236737">
    <property type="component" value="Unassembled WGS sequence"/>
</dbReference>